<feature type="domain" description="Exonuclease VII large subunit C-terminal" evidence="7">
    <location>
        <begin position="126"/>
        <end position="441"/>
    </location>
</feature>
<dbReference type="InterPro" id="IPR020579">
    <property type="entry name" value="Exonuc_VII_lsu_C"/>
</dbReference>
<name>A0A8J3F031_9BACI</name>
<reference evidence="10" key="1">
    <citation type="journal article" date="2019" name="Int. J. Syst. Evol. Microbiol.">
        <title>The Global Catalogue of Microorganisms (GCM) 10K type strain sequencing project: providing services to taxonomists for standard genome sequencing and annotation.</title>
        <authorList>
            <consortium name="The Broad Institute Genomics Platform"/>
            <consortium name="The Broad Institute Genome Sequencing Center for Infectious Disease"/>
            <person name="Wu L."/>
            <person name="Ma J."/>
        </authorList>
    </citation>
    <scope>NUCLEOTIDE SEQUENCE [LARGE SCALE GENOMIC DNA]</scope>
    <source>
        <strain evidence="10">CGMCC 1.14993</strain>
    </source>
</reference>
<dbReference type="GO" id="GO:0005737">
    <property type="term" value="C:cytoplasm"/>
    <property type="evidence" value="ECO:0007669"/>
    <property type="project" value="UniProtKB-SubCell"/>
</dbReference>
<dbReference type="Pfam" id="PF02601">
    <property type="entry name" value="Exonuc_VII_L"/>
    <property type="match status" value="1"/>
</dbReference>
<evidence type="ECO:0000313" key="9">
    <source>
        <dbReference type="EMBL" id="GGI11332.1"/>
    </source>
</evidence>
<dbReference type="EMBL" id="BMHB01000001">
    <property type="protein sequence ID" value="GGI11332.1"/>
    <property type="molecule type" value="Genomic_DNA"/>
</dbReference>
<feature type="domain" description="OB-fold nucleic acid binding" evidence="8">
    <location>
        <begin position="8"/>
        <end position="103"/>
    </location>
</feature>
<dbReference type="Proteomes" id="UP000626244">
    <property type="component" value="Unassembled WGS sequence"/>
</dbReference>
<keyword evidence="3 5" id="KW-0378">Hydrolase</keyword>
<dbReference type="InterPro" id="IPR003753">
    <property type="entry name" value="Exonuc_VII_L"/>
</dbReference>
<comment type="function">
    <text evidence="5">Bidirectionally degrades single-stranded DNA into large acid-insoluble oligonucleotides, which are then degraded further into small acid-soluble oligonucleotides.</text>
</comment>
<dbReference type="EC" id="3.1.11.6" evidence="5"/>
<dbReference type="RefSeq" id="WP_087998983.1">
    <property type="nucleotide sequence ID" value="NZ_BMHB01000001.1"/>
</dbReference>
<comment type="similarity">
    <text evidence="5 6">Belongs to the XseA family.</text>
</comment>
<dbReference type="HAMAP" id="MF_00378">
    <property type="entry name" value="Exonuc_7_L"/>
    <property type="match status" value="1"/>
</dbReference>
<dbReference type="CDD" id="cd04489">
    <property type="entry name" value="ExoVII_LU_OBF"/>
    <property type="match status" value="1"/>
</dbReference>
<dbReference type="GO" id="GO:0009318">
    <property type="term" value="C:exodeoxyribonuclease VII complex"/>
    <property type="evidence" value="ECO:0007669"/>
    <property type="project" value="UniProtKB-UniRule"/>
</dbReference>
<sequence>MTEKLPVTVTALTKYLKAKFQADRNLQNIMLRGEISNFKRHSSSGHFYFTLKDDGARIAAVMFQSYNSTIAFQPTDGMQVIVQGEITVYPQSGSYQIYIRDMQPDGVGGLFVAFEQLKKKLLEEGLFDQKFKKKIPSFPSVIGVATSPTGAAVRDIITTIQRRYPIGKIIVIPTLVQGDGAPASVVKSIETANKLNNIDVLIVGRGGGSIEELWAFNDEKVARAIFQSKIPIISAVGHETDTTIADYVADLRAPTPTAAAELVSLSQREILEQFAVREARLNKAMNSIFDKKKLQLSTIQESYVFRYPNSLLNPKQELFDRTLEKLEQSMNEIVKGKSIQYKELTSSLLIHHPSNRVKLEKQKHEQLHMSLQKEFNRLITHKQFMMEKVIHTLDALSPLKVMARGYSLAYKENEVLVKSVKQVKNGDQFELQMTDGKLSCEVLEVKEQ</sequence>
<proteinExistence type="inferred from homology"/>
<evidence type="ECO:0000256" key="3">
    <source>
        <dbReference type="ARBA" id="ARBA00022801"/>
    </source>
</evidence>
<accession>A0A8J3F031</accession>
<keyword evidence="1 5" id="KW-0963">Cytoplasm</keyword>
<dbReference type="AlphaFoldDB" id="A0A8J3F031"/>
<evidence type="ECO:0000256" key="2">
    <source>
        <dbReference type="ARBA" id="ARBA00022722"/>
    </source>
</evidence>
<dbReference type="GO" id="GO:0006308">
    <property type="term" value="P:DNA catabolic process"/>
    <property type="evidence" value="ECO:0007669"/>
    <property type="project" value="UniProtKB-UniRule"/>
</dbReference>
<comment type="subcellular location">
    <subcellularLocation>
        <location evidence="5 6">Cytoplasm</location>
    </subcellularLocation>
</comment>
<dbReference type="GO" id="GO:0008855">
    <property type="term" value="F:exodeoxyribonuclease VII activity"/>
    <property type="evidence" value="ECO:0007669"/>
    <property type="project" value="UniProtKB-UniRule"/>
</dbReference>
<evidence type="ECO:0000259" key="7">
    <source>
        <dbReference type="Pfam" id="PF02601"/>
    </source>
</evidence>
<dbReference type="OrthoDB" id="9802795at2"/>
<evidence type="ECO:0000259" key="8">
    <source>
        <dbReference type="Pfam" id="PF13742"/>
    </source>
</evidence>
<protein>
    <recommendedName>
        <fullName evidence="5">Exodeoxyribonuclease 7 large subunit</fullName>
        <ecNumber evidence="5">3.1.11.6</ecNumber>
    </recommendedName>
    <alternativeName>
        <fullName evidence="5">Exodeoxyribonuclease VII large subunit</fullName>
        <shortName evidence="5">Exonuclease VII large subunit</shortName>
    </alternativeName>
</protein>
<keyword evidence="2 5" id="KW-0540">Nuclease</keyword>
<evidence type="ECO:0000256" key="4">
    <source>
        <dbReference type="ARBA" id="ARBA00022839"/>
    </source>
</evidence>
<dbReference type="PANTHER" id="PTHR30008:SF0">
    <property type="entry name" value="EXODEOXYRIBONUCLEASE 7 LARGE SUBUNIT"/>
    <property type="match status" value="1"/>
</dbReference>
<evidence type="ECO:0000313" key="10">
    <source>
        <dbReference type="Proteomes" id="UP000626244"/>
    </source>
</evidence>
<comment type="subunit">
    <text evidence="5">Heterooligomer composed of large and small subunits.</text>
</comment>
<dbReference type="NCBIfam" id="TIGR00237">
    <property type="entry name" value="xseA"/>
    <property type="match status" value="1"/>
</dbReference>
<comment type="caution">
    <text evidence="9">The sequence shown here is derived from an EMBL/GenBank/DDBJ whole genome shotgun (WGS) entry which is preliminary data.</text>
</comment>
<dbReference type="InterPro" id="IPR025824">
    <property type="entry name" value="OB-fold_nuc-bd_dom"/>
</dbReference>
<evidence type="ECO:0000256" key="1">
    <source>
        <dbReference type="ARBA" id="ARBA00022490"/>
    </source>
</evidence>
<evidence type="ECO:0000256" key="6">
    <source>
        <dbReference type="RuleBase" id="RU004355"/>
    </source>
</evidence>
<gene>
    <name evidence="5 9" type="primary">xseA</name>
    <name evidence="9" type="ORF">GCM10007380_07300</name>
</gene>
<keyword evidence="4 5" id="KW-0269">Exonuclease</keyword>
<dbReference type="GO" id="GO:0003676">
    <property type="term" value="F:nucleic acid binding"/>
    <property type="evidence" value="ECO:0007669"/>
    <property type="project" value="InterPro"/>
</dbReference>
<organism evidence="9 10">
    <name type="scientific">Gottfriedia solisilvae</name>
    <dbReference type="NCBI Taxonomy" id="1516104"/>
    <lineage>
        <taxon>Bacteria</taxon>
        <taxon>Bacillati</taxon>
        <taxon>Bacillota</taxon>
        <taxon>Bacilli</taxon>
        <taxon>Bacillales</taxon>
        <taxon>Bacillaceae</taxon>
        <taxon>Gottfriedia</taxon>
    </lineage>
</organism>
<comment type="catalytic activity">
    <reaction evidence="5 6">
        <text>Exonucleolytic cleavage in either 5'- to 3'- or 3'- to 5'-direction to yield nucleoside 5'-phosphates.</text>
        <dbReference type="EC" id="3.1.11.6"/>
    </reaction>
</comment>
<dbReference type="Pfam" id="PF13742">
    <property type="entry name" value="tRNA_anti_2"/>
    <property type="match status" value="1"/>
</dbReference>
<dbReference type="PANTHER" id="PTHR30008">
    <property type="entry name" value="EXODEOXYRIBONUCLEASE 7 LARGE SUBUNIT"/>
    <property type="match status" value="1"/>
</dbReference>
<keyword evidence="10" id="KW-1185">Reference proteome</keyword>
<evidence type="ECO:0000256" key="5">
    <source>
        <dbReference type="HAMAP-Rule" id="MF_00378"/>
    </source>
</evidence>